<name>A0A0E9Q053_ANGAN</name>
<organism evidence="1">
    <name type="scientific">Anguilla anguilla</name>
    <name type="common">European freshwater eel</name>
    <name type="synonym">Muraena anguilla</name>
    <dbReference type="NCBI Taxonomy" id="7936"/>
    <lineage>
        <taxon>Eukaryota</taxon>
        <taxon>Metazoa</taxon>
        <taxon>Chordata</taxon>
        <taxon>Craniata</taxon>
        <taxon>Vertebrata</taxon>
        <taxon>Euteleostomi</taxon>
        <taxon>Actinopterygii</taxon>
        <taxon>Neopterygii</taxon>
        <taxon>Teleostei</taxon>
        <taxon>Anguilliformes</taxon>
        <taxon>Anguillidae</taxon>
        <taxon>Anguilla</taxon>
    </lineage>
</organism>
<dbReference type="AlphaFoldDB" id="A0A0E9Q053"/>
<proteinExistence type="predicted"/>
<sequence length="43" mass="4481">MCACSAALRCARAAASPFSSCSVRGGEESQRCCLANKKRISIS</sequence>
<reference evidence="1" key="2">
    <citation type="journal article" date="2015" name="Fish Shellfish Immunol.">
        <title>Early steps in the European eel (Anguilla anguilla)-Vibrio vulnificus interaction in the gills: Role of the RtxA13 toxin.</title>
        <authorList>
            <person name="Callol A."/>
            <person name="Pajuelo D."/>
            <person name="Ebbesson L."/>
            <person name="Teles M."/>
            <person name="MacKenzie S."/>
            <person name="Amaro C."/>
        </authorList>
    </citation>
    <scope>NUCLEOTIDE SEQUENCE</scope>
</reference>
<protein>
    <submittedName>
        <fullName evidence="1">Uncharacterized protein</fullName>
    </submittedName>
</protein>
<dbReference type="EMBL" id="GBXM01098443">
    <property type="protein sequence ID" value="JAH10134.1"/>
    <property type="molecule type" value="Transcribed_RNA"/>
</dbReference>
<accession>A0A0E9Q053</accession>
<evidence type="ECO:0000313" key="1">
    <source>
        <dbReference type="EMBL" id="JAH10134.1"/>
    </source>
</evidence>
<reference evidence="1" key="1">
    <citation type="submission" date="2014-11" db="EMBL/GenBank/DDBJ databases">
        <authorList>
            <person name="Amaro Gonzalez C."/>
        </authorList>
    </citation>
    <scope>NUCLEOTIDE SEQUENCE</scope>
</reference>